<evidence type="ECO:0000313" key="1">
    <source>
        <dbReference type="EMBL" id="CAF4159640.1"/>
    </source>
</evidence>
<name>A0A819YN53_9BILA</name>
<dbReference type="Proteomes" id="UP000663874">
    <property type="component" value="Unassembled WGS sequence"/>
</dbReference>
<gene>
    <name evidence="1" type="ORF">FNK824_LOCUS34120</name>
</gene>
<reference evidence="1" key="1">
    <citation type="submission" date="2021-02" db="EMBL/GenBank/DDBJ databases">
        <authorList>
            <person name="Nowell W R."/>
        </authorList>
    </citation>
    <scope>NUCLEOTIDE SEQUENCE</scope>
</reference>
<feature type="non-terminal residue" evidence="1">
    <location>
        <position position="1"/>
    </location>
</feature>
<evidence type="ECO:0000313" key="2">
    <source>
        <dbReference type="Proteomes" id="UP000663874"/>
    </source>
</evidence>
<accession>A0A819YN53</accession>
<feature type="non-terminal residue" evidence="1">
    <location>
        <position position="56"/>
    </location>
</feature>
<protein>
    <submittedName>
        <fullName evidence="1">Uncharacterized protein</fullName>
    </submittedName>
</protein>
<organism evidence="1 2">
    <name type="scientific">Rotaria sordida</name>
    <dbReference type="NCBI Taxonomy" id="392033"/>
    <lineage>
        <taxon>Eukaryota</taxon>
        <taxon>Metazoa</taxon>
        <taxon>Spiralia</taxon>
        <taxon>Gnathifera</taxon>
        <taxon>Rotifera</taxon>
        <taxon>Eurotatoria</taxon>
        <taxon>Bdelloidea</taxon>
        <taxon>Philodinida</taxon>
        <taxon>Philodinidae</taxon>
        <taxon>Rotaria</taxon>
    </lineage>
</organism>
<dbReference type="AlphaFoldDB" id="A0A819YN53"/>
<sequence>MNLVWESWVILVKGSISKISELINAVYTDVYRDRDTDLDDRLRADDLRRRDYDYDR</sequence>
<proteinExistence type="predicted"/>
<comment type="caution">
    <text evidence="1">The sequence shown here is derived from an EMBL/GenBank/DDBJ whole genome shotgun (WGS) entry which is preliminary data.</text>
</comment>
<dbReference type="EMBL" id="CAJOBE010013081">
    <property type="protein sequence ID" value="CAF4159640.1"/>
    <property type="molecule type" value="Genomic_DNA"/>
</dbReference>